<keyword evidence="5" id="KW-1185">Reference proteome</keyword>
<comment type="caution">
    <text evidence="4">The sequence shown here is derived from an EMBL/GenBank/DDBJ whole genome shotgun (WGS) entry which is preliminary data.</text>
</comment>
<dbReference type="AlphaFoldDB" id="A0A5A9P622"/>
<dbReference type="InterPro" id="IPR011021">
    <property type="entry name" value="Arrestin-like_N"/>
</dbReference>
<feature type="region of interest" description="Disordered" evidence="2">
    <location>
        <begin position="449"/>
        <end position="470"/>
    </location>
</feature>
<reference evidence="4 5" key="1">
    <citation type="journal article" date="2019" name="Mol. Ecol. Resour.">
        <title>Chromosome-level genome assembly of Triplophysa tibetana, a fish adapted to the harsh high-altitude environment of the Tibetan Plateau.</title>
        <authorList>
            <person name="Yang X."/>
            <person name="Liu H."/>
            <person name="Ma Z."/>
            <person name="Zou Y."/>
            <person name="Zou M."/>
            <person name="Mao Y."/>
            <person name="Li X."/>
            <person name="Wang H."/>
            <person name="Chen T."/>
            <person name="Wang W."/>
            <person name="Yang R."/>
        </authorList>
    </citation>
    <scope>NUCLEOTIDE SEQUENCE [LARGE SCALE GENOMIC DNA]</scope>
    <source>
        <strain evidence="4">TTIB1903HZAU</strain>
        <tissue evidence="4">Muscle</tissue>
    </source>
</reference>
<dbReference type="SMART" id="SM01017">
    <property type="entry name" value="Arrestin_C"/>
    <property type="match status" value="1"/>
</dbReference>
<dbReference type="PANTHER" id="PTHR11188">
    <property type="entry name" value="ARRESTIN DOMAIN CONTAINING PROTEIN"/>
    <property type="match status" value="1"/>
</dbReference>
<comment type="similarity">
    <text evidence="1">Belongs to the arrestin family.</text>
</comment>
<dbReference type="GO" id="GO:0005886">
    <property type="term" value="C:plasma membrane"/>
    <property type="evidence" value="ECO:0007669"/>
    <property type="project" value="TreeGrafter"/>
</dbReference>
<dbReference type="Pfam" id="PF00339">
    <property type="entry name" value="Arrestin_N"/>
    <property type="match status" value="1"/>
</dbReference>
<dbReference type="PANTHER" id="PTHR11188:SF135">
    <property type="entry name" value="ARRESTIN DOMAIN CONTAINING 3-LIKE-RELATED"/>
    <property type="match status" value="1"/>
</dbReference>
<dbReference type="InterPro" id="IPR014752">
    <property type="entry name" value="Arrestin-like_C"/>
</dbReference>
<evidence type="ECO:0000313" key="4">
    <source>
        <dbReference type="EMBL" id="KAA0716631.1"/>
    </source>
</evidence>
<dbReference type="InterPro" id="IPR050357">
    <property type="entry name" value="Arrestin_domain-protein"/>
</dbReference>
<dbReference type="InterPro" id="IPR011022">
    <property type="entry name" value="Arrestin_C-like"/>
</dbReference>
<dbReference type="GO" id="GO:0005737">
    <property type="term" value="C:cytoplasm"/>
    <property type="evidence" value="ECO:0007669"/>
    <property type="project" value="TreeGrafter"/>
</dbReference>
<feature type="compositionally biased region" description="Polar residues" evidence="2">
    <location>
        <begin position="380"/>
        <end position="389"/>
    </location>
</feature>
<evidence type="ECO:0000256" key="2">
    <source>
        <dbReference type="SAM" id="MobiDB-lite"/>
    </source>
</evidence>
<dbReference type="InterPro" id="IPR014756">
    <property type="entry name" value="Ig_E-set"/>
</dbReference>
<dbReference type="EMBL" id="SOYY01000009">
    <property type="protein sequence ID" value="KAA0716631.1"/>
    <property type="molecule type" value="Genomic_DNA"/>
</dbReference>
<evidence type="ECO:0000259" key="3">
    <source>
        <dbReference type="SMART" id="SM01017"/>
    </source>
</evidence>
<dbReference type="SUPFAM" id="SSF81296">
    <property type="entry name" value="E set domains"/>
    <property type="match status" value="2"/>
</dbReference>
<protein>
    <submittedName>
        <fullName evidence="4">Arrestin domain-containing protein 3</fullName>
    </submittedName>
</protein>
<organism evidence="4 5">
    <name type="scientific">Triplophysa tibetana</name>
    <dbReference type="NCBI Taxonomy" id="1572043"/>
    <lineage>
        <taxon>Eukaryota</taxon>
        <taxon>Metazoa</taxon>
        <taxon>Chordata</taxon>
        <taxon>Craniata</taxon>
        <taxon>Vertebrata</taxon>
        <taxon>Euteleostomi</taxon>
        <taxon>Actinopterygii</taxon>
        <taxon>Neopterygii</taxon>
        <taxon>Teleostei</taxon>
        <taxon>Ostariophysi</taxon>
        <taxon>Cypriniformes</taxon>
        <taxon>Nemacheilidae</taxon>
        <taxon>Triplophysa</taxon>
    </lineage>
</organism>
<dbReference type="Proteomes" id="UP000324632">
    <property type="component" value="Chromosome 9"/>
</dbReference>
<feature type="domain" description="Arrestin C-terminal-like" evidence="3">
    <location>
        <begin position="186"/>
        <end position="313"/>
    </location>
</feature>
<dbReference type="GO" id="GO:0007399">
    <property type="term" value="P:nervous system development"/>
    <property type="evidence" value="ECO:0007669"/>
    <property type="project" value="UniProtKB-ARBA"/>
</dbReference>
<dbReference type="GO" id="GO:0015031">
    <property type="term" value="P:protein transport"/>
    <property type="evidence" value="ECO:0007669"/>
    <property type="project" value="TreeGrafter"/>
</dbReference>
<name>A0A5A9P622_9TELE</name>
<evidence type="ECO:0000256" key="1">
    <source>
        <dbReference type="ARBA" id="ARBA00005298"/>
    </source>
</evidence>
<sequence>MSLTVKSISVIYSPINQDNTFTNGDLISGQVILDVAKETKMQSLSIKIKGKADVRWSERHGKTTVVYSDKEKFYSMERFFVREDKSNGNDHELLKAPSGQAYTSVVAPGSHVYPFVFQLPQQNYPPSFKGSAGKIVYTLMTKLCRSLRVSSKGVAEFHYAAKPDLQNPELLAPQYGTIDKQMKLFTSGSVAMNLKTEKTGYYLDEGLKVLGEIQNNSSRAIKPKYYLYEKHSFFARSKRRLHTHDILKEEGEPIEQKTNKNVTKVLTIPPSLSPSILNCRIIKVEYRLRVCLDVPYASDPEIKFPVILLPPQTTSGAKCPSNSDFGIWNQQAGGSAYPNAPPMAHGQFGNPGNYGPSPGQFGATGNYGPSPGQFGASVNYGPSSGQFGASGNHGPSPGQFGASGNYGPSPGQFGTPGNSVPSGQYAAPGYVGPLSQFAPPGYPGAPAQLPLPISNFQQSDPSALPPYQDYQLYPHIPDET</sequence>
<dbReference type="Gene3D" id="2.60.40.640">
    <property type="match status" value="2"/>
</dbReference>
<proteinExistence type="inferred from homology"/>
<dbReference type="Pfam" id="PF02752">
    <property type="entry name" value="Arrestin_C"/>
    <property type="match status" value="1"/>
</dbReference>
<evidence type="ECO:0000313" key="5">
    <source>
        <dbReference type="Proteomes" id="UP000324632"/>
    </source>
</evidence>
<gene>
    <name evidence="4" type="ORF">E1301_Tti021998</name>
</gene>
<feature type="region of interest" description="Disordered" evidence="2">
    <location>
        <begin position="340"/>
        <end position="421"/>
    </location>
</feature>
<accession>A0A5A9P622</accession>